<dbReference type="EMBL" id="JN638751">
    <property type="protein sequence ID" value="AEO93318.1"/>
    <property type="molecule type" value="Genomic_DNA"/>
</dbReference>
<dbReference type="KEGG" id="vg:18563266"/>
<dbReference type="GeneID" id="18563266"/>
<dbReference type="Proteomes" id="UP000009273">
    <property type="component" value="Segment"/>
</dbReference>
<name>G3MBB7_9CAUD</name>
<proteinExistence type="predicted"/>
<organism evidence="1 2">
    <name type="scientific">Bacillus phage G</name>
    <dbReference type="NCBI Taxonomy" id="2884420"/>
    <lineage>
        <taxon>Viruses</taxon>
        <taxon>Duplodnaviria</taxon>
        <taxon>Heunggongvirae</taxon>
        <taxon>Uroviricota</taxon>
        <taxon>Caudoviricetes</taxon>
        <taxon>Donellivirus</taxon>
        <taxon>Donellivirus gee</taxon>
    </lineage>
</organism>
<protein>
    <submittedName>
        <fullName evidence="1">Gp47</fullName>
    </submittedName>
</protein>
<sequence length="65" mass="7805">MKKVEEYTEIMWEVVFLDSKGKLIDLWGNTENEDEIELLKERAMKKGYDCMEVSKITKEAKRYKL</sequence>
<keyword evidence="2" id="KW-1185">Reference proteome</keyword>
<dbReference type="RefSeq" id="YP_009015358.1">
    <property type="nucleotide sequence ID" value="NC_023719.1"/>
</dbReference>
<evidence type="ECO:0000313" key="1">
    <source>
        <dbReference type="EMBL" id="AEO93318.1"/>
    </source>
</evidence>
<reference evidence="1 2" key="1">
    <citation type="submission" date="2011-09" db="EMBL/GenBank/DDBJ databases">
        <authorList>
            <person name="Pope W.H."/>
            <person name="Pedulla M.L."/>
            <person name="Ford M.E."/>
            <person name="Peebles C.L."/>
            <person name="Hatfull G.H."/>
            <person name="Hendrix R.W."/>
        </authorList>
    </citation>
    <scope>NUCLEOTIDE SEQUENCE [LARGE SCALE GENOMIC DNA]</scope>
    <source>
        <strain evidence="1">G</strain>
    </source>
</reference>
<accession>G3MBB7</accession>
<gene>
    <name evidence="1" type="primary">47</name>
    <name evidence="1" type="ORF">G_47</name>
</gene>
<evidence type="ECO:0000313" key="2">
    <source>
        <dbReference type="Proteomes" id="UP000009273"/>
    </source>
</evidence>